<protein>
    <submittedName>
        <fullName evidence="1">Uncharacterized protein</fullName>
    </submittedName>
</protein>
<evidence type="ECO:0000313" key="2">
    <source>
        <dbReference type="Proteomes" id="UP000006903"/>
    </source>
</evidence>
<gene>
    <name evidence="1" type="ordered locus">DKAM_0672</name>
</gene>
<organism evidence="1 2">
    <name type="scientific">Desulfurococcus amylolyticus (strain DSM 18924 / JCM 16383 / VKM B-2413 / 1221n)</name>
    <name type="common">Desulfurococcus kamchatkensis</name>
    <dbReference type="NCBI Taxonomy" id="490899"/>
    <lineage>
        <taxon>Archaea</taxon>
        <taxon>Thermoproteota</taxon>
        <taxon>Thermoprotei</taxon>
        <taxon>Desulfurococcales</taxon>
        <taxon>Desulfurococcaceae</taxon>
        <taxon>Desulfurococcus</taxon>
    </lineage>
</organism>
<evidence type="ECO:0000313" key="1">
    <source>
        <dbReference type="EMBL" id="ACL10998.1"/>
    </source>
</evidence>
<reference evidence="1 2" key="1">
    <citation type="journal article" date="2009" name="J. Bacteriol.">
        <title>Complete genome sequence of the anaerobic, protein-degrading hyperthermophilic crenarchaeon Desulfurococcus kamchatkensis.</title>
        <authorList>
            <person name="Ravin N.V."/>
            <person name="Mardanov A.V."/>
            <person name="Beletsky A.V."/>
            <person name="Kublanov I.V."/>
            <person name="Kolganova T.V."/>
            <person name="Lebedinsky A.V."/>
            <person name="Chernyh N.A."/>
            <person name="Bonch-Osmolovskaya E.A."/>
            <person name="Skryabin K.G."/>
        </authorList>
    </citation>
    <scope>NUCLEOTIDE SEQUENCE [LARGE SCALE GENOMIC DNA]</scope>
    <source>
        <strain evidence="2">DSM 18924 / JCM 16383 / VKM B-2413 / 1221n</strain>
    </source>
</reference>
<dbReference type="GeneID" id="7170855"/>
<accession>B8D4G7</accession>
<dbReference type="AlphaFoldDB" id="B8D4G7"/>
<name>B8D4G7_DESA1</name>
<dbReference type="HOGENOM" id="CLU_2420193_0_0_2"/>
<dbReference type="EMBL" id="CP001140">
    <property type="protein sequence ID" value="ACL10998.1"/>
    <property type="molecule type" value="Genomic_DNA"/>
</dbReference>
<dbReference type="KEGG" id="dka:DKAM_0672"/>
<proteinExistence type="predicted"/>
<sequence length="92" mass="10411">MRTLIARISNTQIVIQEAFNYWDIRAILDVLNPLLLKHGYNPVFFFEGTPILGQGGFSVIIKLSKELSSSDKGFVKRMLQSNGLRVIEEDAK</sequence>
<dbReference type="eggNOG" id="arCOG08846">
    <property type="taxonomic scope" value="Archaea"/>
</dbReference>
<dbReference type="STRING" id="490899.DKAM_0672"/>
<dbReference type="RefSeq" id="WP_012608339.1">
    <property type="nucleotide sequence ID" value="NC_011766.1"/>
</dbReference>
<dbReference type="Proteomes" id="UP000006903">
    <property type="component" value="Chromosome"/>
</dbReference>